<name>A0A9Q3C594_9BASI</name>
<keyword evidence="2" id="KW-1185">Reference proteome</keyword>
<gene>
    <name evidence="1" type="ORF">O181_018409</name>
</gene>
<organism evidence="1 2">
    <name type="scientific">Austropuccinia psidii MF-1</name>
    <dbReference type="NCBI Taxonomy" id="1389203"/>
    <lineage>
        <taxon>Eukaryota</taxon>
        <taxon>Fungi</taxon>
        <taxon>Dikarya</taxon>
        <taxon>Basidiomycota</taxon>
        <taxon>Pucciniomycotina</taxon>
        <taxon>Pucciniomycetes</taxon>
        <taxon>Pucciniales</taxon>
        <taxon>Sphaerophragmiaceae</taxon>
        <taxon>Austropuccinia</taxon>
    </lineage>
</organism>
<proteinExistence type="predicted"/>
<dbReference type="EMBL" id="AVOT02005283">
    <property type="protein sequence ID" value="MBW0478694.1"/>
    <property type="molecule type" value="Genomic_DNA"/>
</dbReference>
<dbReference type="Proteomes" id="UP000765509">
    <property type="component" value="Unassembled WGS sequence"/>
</dbReference>
<reference evidence="1" key="1">
    <citation type="submission" date="2021-03" db="EMBL/GenBank/DDBJ databases">
        <title>Draft genome sequence of rust myrtle Austropuccinia psidii MF-1, a brazilian biotype.</title>
        <authorList>
            <person name="Quecine M.C."/>
            <person name="Pachon D.M.R."/>
            <person name="Bonatelli M.L."/>
            <person name="Correr F.H."/>
            <person name="Franceschini L.M."/>
            <person name="Leite T.F."/>
            <person name="Margarido G.R.A."/>
            <person name="Almeida C.A."/>
            <person name="Ferrarezi J.A."/>
            <person name="Labate C.A."/>
        </authorList>
    </citation>
    <scope>NUCLEOTIDE SEQUENCE</scope>
    <source>
        <strain evidence="1">MF-1</strain>
    </source>
</reference>
<accession>A0A9Q3C594</accession>
<evidence type="ECO:0000313" key="1">
    <source>
        <dbReference type="EMBL" id="MBW0478694.1"/>
    </source>
</evidence>
<protein>
    <submittedName>
        <fullName evidence="1">Uncharacterized protein</fullName>
    </submittedName>
</protein>
<evidence type="ECO:0000313" key="2">
    <source>
        <dbReference type="Proteomes" id="UP000765509"/>
    </source>
</evidence>
<comment type="caution">
    <text evidence="1">The sequence shown here is derived from an EMBL/GenBank/DDBJ whole genome shotgun (WGS) entry which is preliminary data.</text>
</comment>
<dbReference type="AlphaFoldDB" id="A0A9Q3C594"/>
<sequence>MLEKGWNQRLPYDTLKMDLVSIQPIGSSFKLILDKARHHSNRRMQDPLKYANQRWDKIHKPPDFKRKYLVLVSTLNFTNTKGPKKLKHSFAGPFMIQALHAPNAVQLKLAGELMKKHPTLPVSLIKAYNSSYKELFPLRNNPYRRRRRKENCESP</sequence>